<reference evidence="2" key="1">
    <citation type="submission" date="2022-07" db="EMBL/GenBank/DDBJ databases">
        <title>Fungi with potential for degradation of polypropylene.</title>
        <authorList>
            <person name="Gostincar C."/>
        </authorList>
    </citation>
    <scope>NUCLEOTIDE SEQUENCE</scope>
    <source>
        <strain evidence="2">EXF-13308</strain>
    </source>
</reference>
<comment type="caution">
    <text evidence="2">The sequence shown here is derived from an EMBL/GenBank/DDBJ whole genome shotgun (WGS) entry which is preliminary data.</text>
</comment>
<keyword evidence="1" id="KW-0732">Signal</keyword>
<feature type="chain" id="PRO_5041359446" evidence="1">
    <location>
        <begin position="16"/>
        <end position="462"/>
    </location>
</feature>
<evidence type="ECO:0000256" key="1">
    <source>
        <dbReference type="SAM" id="SignalP"/>
    </source>
</evidence>
<dbReference type="Proteomes" id="UP001174694">
    <property type="component" value="Unassembled WGS sequence"/>
</dbReference>
<evidence type="ECO:0000313" key="2">
    <source>
        <dbReference type="EMBL" id="KAJ9133453.1"/>
    </source>
</evidence>
<proteinExistence type="predicted"/>
<protein>
    <submittedName>
        <fullName evidence="2">Uncharacterized protein</fullName>
    </submittedName>
</protein>
<sequence>MRRIAFALISVVCRASVTIPDLADLIPAAYWAADNAVVPDWGSGLGNPYPQIQGASVFTGQSVNQYQQQWNTTQNQTSVIVATGASLVQLSWSNIVKSGFGGSVSSATTRGLNSAIYIANGSTGVFSFDNITTHNGAIAMFSTDPGSNLTVSRSTLYSTGPVGHSLFSAVGGSVFADNIFQYSGGSMSSAFATGADGSTSAINSIAHTSGAGSPIFYGTGTNGYLFGQQDKGNADNSSIAVLDGSHTLSLSDCTLTGNGLGGIISTNTVNTAGALSNSTIQITNSWLATTGNAAPAFWVGNTNASIRLYYVRVQTASNVLVVANRSQLTPDYTDYGPSNSNATLTPGIAQVDISYSNLQGDLVAYLGGWITWILRTGSIWTGGTYPVDFGGSVSGVDVLIATDCQWNLAHDSQVQNFWDEDSTLSNVFGNGFSIHYNTSAPLNGWLAGRTLPLQGGGTVLPY</sequence>
<organism evidence="2 3">
    <name type="scientific">Pleurostoma richardsiae</name>
    <dbReference type="NCBI Taxonomy" id="41990"/>
    <lineage>
        <taxon>Eukaryota</taxon>
        <taxon>Fungi</taxon>
        <taxon>Dikarya</taxon>
        <taxon>Ascomycota</taxon>
        <taxon>Pezizomycotina</taxon>
        <taxon>Sordariomycetes</taxon>
        <taxon>Sordariomycetidae</taxon>
        <taxon>Calosphaeriales</taxon>
        <taxon>Pleurostomataceae</taxon>
        <taxon>Pleurostoma</taxon>
    </lineage>
</organism>
<dbReference type="Gene3D" id="2.160.20.20">
    <property type="match status" value="1"/>
</dbReference>
<dbReference type="InterPro" id="IPR012332">
    <property type="entry name" value="Autotransporter_pectin_lyase_C"/>
</dbReference>
<dbReference type="AlphaFoldDB" id="A0AA38VBR9"/>
<keyword evidence="3" id="KW-1185">Reference proteome</keyword>
<gene>
    <name evidence="2" type="ORF">NKR23_g10780</name>
</gene>
<feature type="signal peptide" evidence="1">
    <location>
        <begin position="1"/>
        <end position="15"/>
    </location>
</feature>
<name>A0AA38VBR9_9PEZI</name>
<accession>A0AA38VBR9</accession>
<evidence type="ECO:0000313" key="3">
    <source>
        <dbReference type="Proteomes" id="UP001174694"/>
    </source>
</evidence>
<dbReference type="EMBL" id="JANBVO010000050">
    <property type="protein sequence ID" value="KAJ9133453.1"/>
    <property type="molecule type" value="Genomic_DNA"/>
</dbReference>